<feature type="signal peptide" evidence="2">
    <location>
        <begin position="1"/>
        <end position="22"/>
    </location>
</feature>
<gene>
    <name evidence="3" type="ORF">KP79_PYT11675</name>
</gene>
<evidence type="ECO:0000256" key="2">
    <source>
        <dbReference type="SAM" id="SignalP"/>
    </source>
</evidence>
<proteinExistence type="predicted"/>
<dbReference type="EMBL" id="NEDP02004939">
    <property type="protein sequence ID" value="OWF43998.1"/>
    <property type="molecule type" value="Genomic_DNA"/>
</dbReference>
<evidence type="ECO:0000313" key="4">
    <source>
        <dbReference type="Proteomes" id="UP000242188"/>
    </source>
</evidence>
<accession>A0A210Q5J6</accession>
<sequence length="223" mass="24032">MAPVRVMLGVVVSCLLLGLTRAQGCAKDINMEGNVLFERMTHVSDAVVSGKVLSIGSGREASVQLDCIYKTDGSRTNRDITVLQRECPFSDLEVGMKYLMFMEKTSEAYALRYTAFEADIISEVAAVCGLQRTHFTNDEDACPRPEDPPYCIQYPTPTTAGKPDPDATPSPEPETQKPDVDVVVGGQEATPEPEGDGGTNAATTNFLSCALSLLSFVLSLLML</sequence>
<keyword evidence="4" id="KW-1185">Reference proteome</keyword>
<feature type="chain" id="PRO_5013392678" evidence="2">
    <location>
        <begin position="23"/>
        <end position="223"/>
    </location>
</feature>
<reference evidence="3 4" key="1">
    <citation type="journal article" date="2017" name="Nat. Ecol. Evol.">
        <title>Scallop genome provides insights into evolution of bilaterian karyotype and development.</title>
        <authorList>
            <person name="Wang S."/>
            <person name="Zhang J."/>
            <person name="Jiao W."/>
            <person name="Li J."/>
            <person name="Xun X."/>
            <person name="Sun Y."/>
            <person name="Guo X."/>
            <person name="Huan P."/>
            <person name="Dong B."/>
            <person name="Zhang L."/>
            <person name="Hu X."/>
            <person name="Sun X."/>
            <person name="Wang J."/>
            <person name="Zhao C."/>
            <person name="Wang Y."/>
            <person name="Wang D."/>
            <person name="Huang X."/>
            <person name="Wang R."/>
            <person name="Lv J."/>
            <person name="Li Y."/>
            <person name="Zhang Z."/>
            <person name="Liu B."/>
            <person name="Lu W."/>
            <person name="Hui Y."/>
            <person name="Liang J."/>
            <person name="Zhou Z."/>
            <person name="Hou R."/>
            <person name="Li X."/>
            <person name="Liu Y."/>
            <person name="Li H."/>
            <person name="Ning X."/>
            <person name="Lin Y."/>
            <person name="Zhao L."/>
            <person name="Xing Q."/>
            <person name="Dou J."/>
            <person name="Li Y."/>
            <person name="Mao J."/>
            <person name="Guo H."/>
            <person name="Dou H."/>
            <person name="Li T."/>
            <person name="Mu C."/>
            <person name="Jiang W."/>
            <person name="Fu Q."/>
            <person name="Fu X."/>
            <person name="Miao Y."/>
            <person name="Liu J."/>
            <person name="Yu Q."/>
            <person name="Li R."/>
            <person name="Liao H."/>
            <person name="Li X."/>
            <person name="Kong Y."/>
            <person name="Jiang Z."/>
            <person name="Chourrout D."/>
            <person name="Li R."/>
            <person name="Bao Z."/>
        </authorList>
    </citation>
    <scope>NUCLEOTIDE SEQUENCE [LARGE SCALE GENOMIC DNA]</scope>
    <source>
        <strain evidence="3 4">PY_sf001</strain>
    </source>
</reference>
<comment type="caution">
    <text evidence="3">The sequence shown here is derived from an EMBL/GenBank/DDBJ whole genome shotgun (WGS) entry which is preliminary data.</text>
</comment>
<organism evidence="3 4">
    <name type="scientific">Mizuhopecten yessoensis</name>
    <name type="common">Japanese scallop</name>
    <name type="synonym">Patinopecten yessoensis</name>
    <dbReference type="NCBI Taxonomy" id="6573"/>
    <lineage>
        <taxon>Eukaryota</taxon>
        <taxon>Metazoa</taxon>
        <taxon>Spiralia</taxon>
        <taxon>Lophotrochozoa</taxon>
        <taxon>Mollusca</taxon>
        <taxon>Bivalvia</taxon>
        <taxon>Autobranchia</taxon>
        <taxon>Pteriomorphia</taxon>
        <taxon>Pectinida</taxon>
        <taxon>Pectinoidea</taxon>
        <taxon>Pectinidae</taxon>
        <taxon>Mizuhopecten</taxon>
    </lineage>
</organism>
<name>A0A210Q5J6_MIZYE</name>
<evidence type="ECO:0000256" key="1">
    <source>
        <dbReference type="SAM" id="MobiDB-lite"/>
    </source>
</evidence>
<dbReference type="AlphaFoldDB" id="A0A210Q5J6"/>
<dbReference type="Proteomes" id="UP000242188">
    <property type="component" value="Unassembled WGS sequence"/>
</dbReference>
<evidence type="ECO:0000313" key="3">
    <source>
        <dbReference type="EMBL" id="OWF43998.1"/>
    </source>
</evidence>
<protein>
    <submittedName>
        <fullName evidence="3">Uncharacterized protein</fullName>
    </submittedName>
</protein>
<feature type="region of interest" description="Disordered" evidence="1">
    <location>
        <begin position="153"/>
        <end position="199"/>
    </location>
</feature>
<keyword evidence="2" id="KW-0732">Signal</keyword>